<evidence type="ECO:0000256" key="1">
    <source>
        <dbReference type="SAM" id="MobiDB-lite"/>
    </source>
</evidence>
<dbReference type="InParanoid" id="A0A2T3A5N3"/>
<evidence type="ECO:0000313" key="3">
    <source>
        <dbReference type="Proteomes" id="UP000241462"/>
    </source>
</evidence>
<name>A0A2T3A5N3_9PEZI</name>
<dbReference type="Proteomes" id="UP000241462">
    <property type="component" value="Unassembled WGS sequence"/>
</dbReference>
<gene>
    <name evidence="2" type="ORF">BD289DRAFT_287448</name>
</gene>
<protein>
    <submittedName>
        <fullName evidence="2">Uncharacterized protein</fullName>
    </submittedName>
</protein>
<sequence length="64" mass="7118">MGWIGSRGEWPQSSVTSHPHPALTKQLEQWLQATGSNLTDCYVARRDRPPAAGTRNSRHAAFTE</sequence>
<dbReference type="AlphaFoldDB" id="A0A2T3A5N3"/>
<keyword evidence="3" id="KW-1185">Reference proteome</keyword>
<proteinExistence type="predicted"/>
<accession>A0A2T3A5N3</accession>
<feature type="region of interest" description="Disordered" evidence="1">
    <location>
        <begin position="1"/>
        <end position="21"/>
    </location>
</feature>
<evidence type="ECO:0000313" key="2">
    <source>
        <dbReference type="EMBL" id="PSR83295.1"/>
    </source>
</evidence>
<reference evidence="2 3" key="1">
    <citation type="journal article" date="2018" name="Mycol. Prog.">
        <title>Coniella lustricola, a new species from submerged detritus.</title>
        <authorList>
            <person name="Raudabaugh D.B."/>
            <person name="Iturriaga T."/>
            <person name="Carver A."/>
            <person name="Mondo S."/>
            <person name="Pangilinan J."/>
            <person name="Lipzen A."/>
            <person name="He G."/>
            <person name="Amirebrahimi M."/>
            <person name="Grigoriev I.V."/>
            <person name="Miller A.N."/>
        </authorList>
    </citation>
    <scope>NUCLEOTIDE SEQUENCE [LARGE SCALE GENOMIC DNA]</scope>
    <source>
        <strain evidence="2 3">B22-T-1</strain>
    </source>
</reference>
<organism evidence="2 3">
    <name type="scientific">Coniella lustricola</name>
    <dbReference type="NCBI Taxonomy" id="2025994"/>
    <lineage>
        <taxon>Eukaryota</taxon>
        <taxon>Fungi</taxon>
        <taxon>Dikarya</taxon>
        <taxon>Ascomycota</taxon>
        <taxon>Pezizomycotina</taxon>
        <taxon>Sordariomycetes</taxon>
        <taxon>Sordariomycetidae</taxon>
        <taxon>Diaporthales</taxon>
        <taxon>Schizoparmaceae</taxon>
        <taxon>Coniella</taxon>
    </lineage>
</organism>
<dbReference type="EMBL" id="KZ678462">
    <property type="protein sequence ID" value="PSR83295.1"/>
    <property type="molecule type" value="Genomic_DNA"/>
</dbReference>